<dbReference type="PRINTS" id="PR00326">
    <property type="entry name" value="GTP1OBG"/>
</dbReference>
<gene>
    <name evidence="3" type="ORF">DP107_04025</name>
</gene>
<dbReference type="RefSeq" id="WP_144260878.1">
    <property type="nucleotide sequence ID" value="NZ_QMDX01000002.1"/>
</dbReference>
<keyword evidence="4" id="KW-1185">Reference proteome</keyword>
<dbReference type="OrthoDB" id="147673at2157"/>
<dbReference type="Pfam" id="PF17835">
    <property type="entry name" value="NOG1_N"/>
    <property type="match status" value="1"/>
</dbReference>
<reference evidence="3 4" key="1">
    <citation type="submission" date="2018-06" db="EMBL/GenBank/DDBJ databases">
        <title>Natronomonas sp. F16-60 a new haloarchaeon isolated from a solar saltern of Isla Cristina, Huelva, Spain.</title>
        <authorList>
            <person name="Duran-Viseras A."/>
            <person name="Sanchez-Porro C."/>
            <person name="Ventosa A."/>
        </authorList>
    </citation>
    <scope>NUCLEOTIDE SEQUENCE [LARGE SCALE GENOMIC DNA]</scope>
    <source>
        <strain evidence="3 4">F16-60</strain>
    </source>
</reference>
<feature type="domain" description="G" evidence="1">
    <location>
        <begin position="167"/>
        <end position="294"/>
    </location>
</feature>
<dbReference type="CDD" id="cd01897">
    <property type="entry name" value="NOG"/>
    <property type="match status" value="1"/>
</dbReference>
<evidence type="ECO:0000259" key="2">
    <source>
        <dbReference type="Pfam" id="PF17835"/>
    </source>
</evidence>
<dbReference type="PANTHER" id="PTHR45759">
    <property type="entry name" value="NUCLEOLAR GTP-BINDING PROTEIN 1"/>
    <property type="match status" value="1"/>
</dbReference>
<dbReference type="Gene3D" id="3.40.50.300">
    <property type="entry name" value="P-loop containing nucleotide triphosphate hydrolases"/>
    <property type="match status" value="1"/>
</dbReference>
<dbReference type="InterPro" id="IPR027417">
    <property type="entry name" value="P-loop_NTPase"/>
</dbReference>
<dbReference type="FunCoup" id="A0A554NCE9">
    <property type="interactions" value="53"/>
</dbReference>
<dbReference type="SUPFAM" id="SSF52540">
    <property type="entry name" value="P-loop containing nucleoside triphosphate hydrolases"/>
    <property type="match status" value="1"/>
</dbReference>
<proteinExistence type="predicted"/>
<evidence type="ECO:0000313" key="3">
    <source>
        <dbReference type="EMBL" id="TSD15038.1"/>
    </source>
</evidence>
<sequence length="336" mass="36744">MPAFEALQTVPRSGELVDKAFSRAARAGRAKEGIEAQESMLITAANILSDNLENVVTNWPDFDTVDPFYRELADAVCRDTEGVPGVDALRQNLSEVGWASRQIDELRSEYQGRIRRSGPDTARKVRKQAFARFADICDEVEDDLLALGEAREALKTLPDIRADEPAIVVAGYPNVGKSSFVNHVTNARNETASYPFTTTQIRVGHLTRERIRYQLVDTPGLLDQPADERNAIEQQAVSALTHLADAVLFVLDASGDCGYPIGAQLELRDELRERFAGAAAADEDAVPIVTVCNKSDRSRGIEADAYMSVTEDENVSGVLDLVVEAVGHEPELPFDG</sequence>
<accession>A0A554NCE9</accession>
<dbReference type="EMBL" id="QMDX01000002">
    <property type="protein sequence ID" value="TSD15038.1"/>
    <property type="molecule type" value="Genomic_DNA"/>
</dbReference>
<dbReference type="InterPro" id="IPR006073">
    <property type="entry name" value="GTP-bd"/>
</dbReference>
<evidence type="ECO:0000259" key="1">
    <source>
        <dbReference type="Pfam" id="PF01926"/>
    </source>
</evidence>
<protein>
    <submittedName>
        <fullName evidence="3">GTP-binding protein</fullName>
    </submittedName>
</protein>
<comment type="caution">
    <text evidence="3">The sequence shown here is derived from an EMBL/GenBank/DDBJ whole genome shotgun (WGS) entry which is preliminary data.</text>
</comment>
<dbReference type="GO" id="GO:0005525">
    <property type="term" value="F:GTP binding"/>
    <property type="evidence" value="ECO:0007669"/>
    <property type="project" value="InterPro"/>
</dbReference>
<evidence type="ECO:0000313" key="4">
    <source>
        <dbReference type="Proteomes" id="UP000319894"/>
    </source>
</evidence>
<dbReference type="AlphaFoldDB" id="A0A554NCE9"/>
<organism evidence="3 4">
    <name type="scientific">Haloglomus irregulare</name>
    <dbReference type="NCBI Taxonomy" id="2234134"/>
    <lineage>
        <taxon>Archaea</taxon>
        <taxon>Methanobacteriati</taxon>
        <taxon>Methanobacteriota</taxon>
        <taxon>Stenosarchaea group</taxon>
        <taxon>Halobacteria</taxon>
        <taxon>Halobacteriales</taxon>
        <taxon>Natronomonadaceae</taxon>
        <taxon>Haloglomus</taxon>
    </lineage>
</organism>
<dbReference type="Pfam" id="PF01926">
    <property type="entry name" value="MMR_HSR1"/>
    <property type="match status" value="1"/>
</dbReference>
<dbReference type="Proteomes" id="UP000319894">
    <property type="component" value="Unassembled WGS sequence"/>
</dbReference>
<dbReference type="Gene3D" id="1.20.120.1190">
    <property type="match status" value="1"/>
</dbReference>
<dbReference type="InParanoid" id="A0A554NCE9"/>
<name>A0A554NCE9_9EURY</name>
<feature type="domain" description="NOG1 N-terminal helical" evidence="2">
    <location>
        <begin position="4"/>
        <end position="160"/>
    </location>
</feature>
<dbReference type="InterPro" id="IPR041623">
    <property type="entry name" value="NOG1_N"/>
</dbReference>